<keyword evidence="3" id="KW-1185">Reference proteome</keyword>
<reference evidence="2 3" key="1">
    <citation type="submission" date="2024-06" db="EMBL/GenBank/DDBJ databases">
        <title>Sorghum-associated microbial communities from plants grown in Nebraska, USA.</title>
        <authorList>
            <person name="Schachtman D."/>
        </authorList>
    </citation>
    <scope>NUCLEOTIDE SEQUENCE [LARGE SCALE GENOMIC DNA]</scope>
    <source>
        <strain evidence="2 3">2857</strain>
    </source>
</reference>
<name>A0ABV2QR43_9MICO</name>
<keyword evidence="1" id="KW-0472">Membrane</keyword>
<feature type="transmembrane region" description="Helical" evidence="1">
    <location>
        <begin position="34"/>
        <end position="52"/>
    </location>
</feature>
<organism evidence="2 3">
    <name type="scientific">Conyzicola nivalis</name>
    <dbReference type="NCBI Taxonomy" id="1477021"/>
    <lineage>
        <taxon>Bacteria</taxon>
        <taxon>Bacillati</taxon>
        <taxon>Actinomycetota</taxon>
        <taxon>Actinomycetes</taxon>
        <taxon>Micrococcales</taxon>
        <taxon>Microbacteriaceae</taxon>
        <taxon>Conyzicola</taxon>
    </lineage>
</organism>
<evidence type="ECO:0000313" key="2">
    <source>
        <dbReference type="EMBL" id="MET4582957.1"/>
    </source>
</evidence>
<sequence>MKKTAGQWIADVVRAIAVVAVYLILFFFKVDAFLAATIMVVAVLAILVWPFGRRSK</sequence>
<proteinExistence type="predicted"/>
<dbReference type="Proteomes" id="UP001549257">
    <property type="component" value="Unassembled WGS sequence"/>
</dbReference>
<evidence type="ECO:0000313" key="3">
    <source>
        <dbReference type="Proteomes" id="UP001549257"/>
    </source>
</evidence>
<accession>A0ABV2QR43</accession>
<keyword evidence="1" id="KW-0812">Transmembrane</keyword>
<gene>
    <name evidence="2" type="ORF">ABIE21_002467</name>
</gene>
<keyword evidence="1" id="KW-1133">Transmembrane helix</keyword>
<protein>
    <submittedName>
        <fullName evidence="2">Uncharacterized protein</fullName>
    </submittedName>
</protein>
<dbReference type="EMBL" id="JBEPSJ010000002">
    <property type="protein sequence ID" value="MET4582957.1"/>
    <property type="molecule type" value="Genomic_DNA"/>
</dbReference>
<comment type="caution">
    <text evidence="2">The sequence shown here is derived from an EMBL/GenBank/DDBJ whole genome shotgun (WGS) entry which is preliminary data.</text>
</comment>
<feature type="transmembrane region" description="Helical" evidence="1">
    <location>
        <begin position="12"/>
        <end position="28"/>
    </location>
</feature>
<dbReference type="RefSeq" id="WP_354025107.1">
    <property type="nucleotide sequence ID" value="NZ_JBEPSJ010000002.1"/>
</dbReference>
<evidence type="ECO:0000256" key="1">
    <source>
        <dbReference type="SAM" id="Phobius"/>
    </source>
</evidence>